<dbReference type="InterPro" id="IPR039609">
    <property type="entry name" value="VQ_15/22"/>
</dbReference>
<dbReference type="PANTHER" id="PTHR33179:SF4">
    <property type="entry name" value="VQ MOTIF-CONTAINING PROTEIN"/>
    <property type="match status" value="1"/>
</dbReference>
<feature type="non-terminal residue" evidence="2">
    <location>
        <position position="229"/>
    </location>
</feature>
<organism evidence="2 3">
    <name type="scientific">Thlaspi arvense</name>
    <name type="common">Field penny-cress</name>
    <dbReference type="NCBI Taxonomy" id="13288"/>
    <lineage>
        <taxon>Eukaryota</taxon>
        <taxon>Viridiplantae</taxon>
        <taxon>Streptophyta</taxon>
        <taxon>Embryophyta</taxon>
        <taxon>Tracheophyta</taxon>
        <taxon>Spermatophyta</taxon>
        <taxon>Magnoliopsida</taxon>
        <taxon>eudicotyledons</taxon>
        <taxon>Gunneridae</taxon>
        <taxon>Pentapetalae</taxon>
        <taxon>rosids</taxon>
        <taxon>malvids</taxon>
        <taxon>Brassicales</taxon>
        <taxon>Brassicaceae</taxon>
        <taxon>Thlaspideae</taxon>
        <taxon>Thlaspi</taxon>
    </lineage>
</organism>
<proteinExistence type="predicted"/>
<dbReference type="PANTHER" id="PTHR33179">
    <property type="entry name" value="VQ MOTIF-CONTAINING PROTEIN"/>
    <property type="match status" value="1"/>
</dbReference>
<feature type="domain" description="VQ" evidence="1">
    <location>
        <begin position="67"/>
        <end position="89"/>
    </location>
</feature>
<dbReference type="Proteomes" id="UP000836841">
    <property type="component" value="Chromosome 2"/>
</dbReference>
<accession>A0AAU9RSX2</accession>
<dbReference type="Pfam" id="PF05678">
    <property type="entry name" value="VQ"/>
    <property type="match status" value="1"/>
</dbReference>
<evidence type="ECO:0000313" key="3">
    <source>
        <dbReference type="Proteomes" id="UP000836841"/>
    </source>
</evidence>
<evidence type="ECO:0000313" key="2">
    <source>
        <dbReference type="EMBL" id="CAH2046427.1"/>
    </source>
</evidence>
<sequence>MNNNSNNFSGDQYLLHCEQHQLPQSAAPSSNAVVMTSSSESTLIAYEAQICDAVRRRRSSKGSRRTTPTTLLNANPSNFRALVQKFTGRYTGIDVPVGRKGPVTLDFRSPASVSKEVIFPRSGDIQTYDRAIDRRVGNGESHVSVTMKREGKETASYNQMSQLSDCALYGGCGDHYAYGHHDNHHEDGDDLVREYLENSSFNGVDYMGYDDFYHDPLSLEEIMMRDLNF</sequence>
<dbReference type="EMBL" id="OU466858">
    <property type="protein sequence ID" value="CAH2046427.1"/>
    <property type="molecule type" value="Genomic_DNA"/>
</dbReference>
<dbReference type="InterPro" id="IPR008889">
    <property type="entry name" value="VQ"/>
</dbReference>
<gene>
    <name evidence="2" type="ORF">TAV2_LOCUS6094</name>
</gene>
<dbReference type="AlphaFoldDB" id="A0AAU9RSX2"/>
<name>A0AAU9RSX2_THLAR</name>
<reference evidence="2 3" key="1">
    <citation type="submission" date="2022-03" db="EMBL/GenBank/DDBJ databases">
        <authorList>
            <person name="Nunn A."/>
            <person name="Chopra R."/>
            <person name="Nunn A."/>
            <person name="Contreras Garrido A."/>
        </authorList>
    </citation>
    <scope>NUCLEOTIDE SEQUENCE [LARGE SCALE GENOMIC DNA]</scope>
</reference>
<evidence type="ECO:0000259" key="1">
    <source>
        <dbReference type="Pfam" id="PF05678"/>
    </source>
</evidence>
<protein>
    <recommendedName>
        <fullName evidence="1">VQ domain-containing protein</fullName>
    </recommendedName>
</protein>
<keyword evidence="3" id="KW-1185">Reference proteome</keyword>